<accession>A0ACB8Z581</accession>
<dbReference type="EMBL" id="CM042057">
    <property type="protein sequence ID" value="KAI3692856.1"/>
    <property type="molecule type" value="Genomic_DNA"/>
</dbReference>
<comment type="caution">
    <text evidence="1">The sequence shown here is derived from an EMBL/GenBank/DDBJ whole genome shotgun (WGS) entry which is preliminary data.</text>
</comment>
<reference evidence="2" key="1">
    <citation type="journal article" date="2022" name="Mol. Ecol. Resour.">
        <title>The genomes of chicory, endive, great burdock and yacon provide insights into Asteraceae palaeo-polyploidization history and plant inulin production.</title>
        <authorList>
            <person name="Fan W."/>
            <person name="Wang S."/>
            <person name="Wang H."/>
            <person name="Wang A."/>
            <person name="Jiang F."/>
            <person name="Liu H."/>
            <person name="Zhao H."/>
            <person name="Xu D."/>
            <person name="Zhang Y."/>
        </authorList>
    </citation>
    <scope>NUCLEOTIDE SEQUENCE [LARGE SCALE GENOMIC DNA]</scope>
    <source>
        <strain evidence="2">cv. Niubang</strain>
    </source>
</reference>
<protein>
    <submittedName>
        <fullName evidence="1">Uncharacterized protein</fullName>
    </submittedName>
</protein>
<name>A0ACB8Z581_ARCLA</name>
<reference evidence="1 2" key="2">
    <citation type="journal article" date="2022" name="Mol. Ecol. Resour.">
        <title>The genomes of chicory, endive, great burdock and yacon provide insights into Asteraceae paleo-polyploidization history and plant inulin production.</title>
        <authorList>
            <person name="Fan W."/>
            <person name="Wang S."/>
            <person name="Wang H."/>
            <person name="Wang A."/>
            <person name="Jiang F."/>
            <person name="Liu H."/>
            <person name="Zhao H."/>
            <person name="Xu D."/>
            <person name="Zhang Y."/>
        </authorList>
    </citation>
    <scope>NUCLEOTIDE SEQUENCE [LARGE SCALE GENOMIC DNA]</scope>
    <source>
        <strain evidence="2">cv. Niubang</strain>
    </source>
</reference>
<proteinExistence type="predicted"/>
<gene>
    <name evidence="1" type="ORF">L6452_32680</name>
</gene>
<sequence>MENGSGGESRADVNVDASDSIHAAAVSTSTGTENPKVTREFVFNRLTYSNVVGGEKAGNLDFFPLEDKKTSVVTIPIDLAKEGSHGGRSKLHDPANL</sequence>
<evidence type="ECO:0000313" key="2">
    <source>
        <dbReference type="Proteomes" id="UP001055879"/>
    </source>
</evidence>
<dbReference type="Proteomes" id="UP001055879">
    <property type="component" value="Linkage Group LG11"/>
</dbReference>
<keyword evidence="2" id="KW-1185">Reference proteome</keyword>
<evidence type="ECO:0000313" key="1">
    <source>
        <dbReference type="EMBL" id="KAI3692856.1"/>
    </source>
</evidence>
<organism evidence="1 2">
    <name type="scientific">Arctium lappa</name>
    <name type="common">Greater burdock</name>
    <name type="synonym">Lappa major</name>
    <dbReference type="NCBI Taxonomy" id="4217"/>
    <lineage>
        <taxon>Eukaryota</taxon>
        <taxon>Viridiplantae</taxon>
        <taxon>Streptophyta</taxon>
        <taxon>Embryophyta</taxon>
        <taxon>Tracheophyta</taxon>
        <taxon>Spermatophyta</taxon>
        <taxon>Magnoliopsida</taxon>
        <taxon>eudicotyledons</taxon>
        <taxon>Gunneridae</taxon>
        <taxon>Pentapetalae</taxon>
        <taxon>asterids</taxon>
        <taxon>campanulids</taxon>
        <taxon>Asterales</taxon>
        <taxon>Asteraceae</taxon>
        <taxon>Carduoideae</taxon>
        <taxon>Cardueae</taxon>
        <taxon>Arctiinae</taxon>
        <taxon>Arctium</taxon>
    </lineage>
</organism>